<evidence type="ECO:0000313" key="3">
    <source>
        <dbReference type="Proteomes" id="UP001279734"/>
    </source>
</evidence>
<accession>A0AAD3SQQ2</accession>
<evidence type="ECO:0000313" key="2">
    <source>
        <dbReference type="EMBL" id="GMH14747.1"/>
    </source>
</evidence>
<name>A0AAD3SQQ2_NEPGR</name>
<dbReference type="AlphaFoldDB" id="A0AAD3SQQ2"/>
<evidence type="ECO:0000256" key="1">
    <source>
        <dbReference type="SAM" id="MobiDB-lite"/>
    </source>
</evidence>
<sequence length="66" mass="7022">MPNPPSSSPSSDVIPNYSPDNIPRFPSLDLHSDIHTGHLPSSLLPSPSGNSDSHLPSPVSYPQHVI</sequence>
<gene>
    <name evidence="2" type="ORF">Nepgr_016588</name>
</gene>
<dbReference type="EMBL" id="BSYO01000014">
    <property type="protein sequence ID" value="GMH14747.1"/>
    <property type="molecule type" value="Genomic_DNA"/>
</dbReference>
<keyword evidence="3" id="KW-1185">Reference proteome</keyword>
<protein>
    <submittedName>
        <fullName evidence="2">Uncharacterized protein</fullName>
    </submittedName>
</protein>
<reference evidence="2" key="1">
    <citation type="submission" date="2023-05" db="EMBL/GenBank/DDBJ databases">
        <title>Nepenthes gracilis genome sequencing.</title>
        <authorList>
            <person name="Fukushima K."/>
        </authorList>
    </citation>
    <scope>NUCLEOTIDE SEQUENCE</scope>
    <source>
        <strain evidence="2">SING2019-196</strain>
    </source>
</reference>
<proteinExistence type="predicted"/>
<dbReference type="Proteomes" id="UP001279734">
    <property type="component" value="Unassembled WGS sequence"/>
</dbReference>
<comment type="caution">
    <text evidence="2">The sequence shown here is derived from an EMBL/GenBank/DDBJ whole genome shotgun (WGS) entry which is preliminary data.</text>
</comment>
<feature type="region of interest" description="Disordered" evidence="1">
    <location>
        <begin position="1"/>
        <end position="66"/>
    </location>
</feature>
<feature type="compositionally biased region" description="Low complexity" evidence="1">
    <location>
        <begin position="39"/>
        <end position="48"/>
    </location>
</feature>
<organism evidence="2 3">
    <name type="scientific">Nepenthes gracilis</name>
    <name type="common">Slender pitcher plant</name>
    <dbReference type="NCBI Taxonomy" id="150966"/>
    <lineage>
        <taxon>Eukaryota</taxon>
        <taxon>Viridiplantae</taxon>
        <taxon>Streptophyta</taxon>
        <taxon>Embryophyta</taxon>
        <taxon>Tracheophyta</taxon>
        <taxon>Spermatophyta</taxon>
        <taxon>Magnoliopsida</taxon>
        <taxon>eudicotyledons</taxon>
        <taxon>Gunneridae</taxon>
        <taxon>Pentapetalae</taxon>
        <taxon>Caryophyllales</taxon>
        <taxon>Nepenthaceae</taxon>
        <taxon>Nepenthes</taxon>
    </lineage>
</organism>